<keyword evidence="1" id="KW-0812">Transmembrane</keyword>
<feature type="transmembrane region" description="Helical" evidence="1">
    <location>
        <begin position="399"/>
        <end position="416"/>
    </location>
</feature>
<feature type="domain" description="Ferrous iron transport protein B C-terminal" evidence="2">
    <location>
        <begin position="249"/>
        <end position="298"/>
    </location>
</feature>
<dbReference type="PANTHER" id="PTHR43185">
    <property type="entry name" value="FERROUS IRON TRANSPORT PROTEIN B"/>
    <property type="match status" value="1"/>
</dbReference>
<accession>A0A3B1DVX3</accession>
<organism evidence="4">
    <name type="scientific">hydrothermal vent metagenome</name>
    <dbReference type="NCBI Taxonomy" id="652676"/>
    <lineage>
        <taxon>unclassified sequences</taxon>
        <taxon>metagenomes</taxon>
        <taxon>ecological metagenomes</taxon>
    </lineage>
</organism>
<feature type="domain" description="Nucleoside transporter/FeoB GTPase Gate" evidence="3">
    <location>
        <begin position="309"/>
        <end position="431"/>
    </location>
</feature>
<gene>
    <name evidence="4" type="ORF">MNBD_PLANCTO03-1857</name>
</gene>
<feature type="transmembrane region" description="Helical" evidence="1">
    <location>
        <begin position="179"/>
        <end position="199"/>
    </location>
</feature>
<dbReference type="EMBL" id="UOGK01000235">
    <property type="protein sequence ID" value="VAX39420.1"/>
    <property type="molecule type" value="Genomic_DNA"/>
</dbReference>
<dbReference type="InterPro" id="IPR011642">
    <property type="entry name" value="Gate_dom"/>
</dbReference>
<keyword evidence="1" id="KW-1133">Transmembrane helix</keyword>
<feature type="transmembrane region" description="Helical" evidence="1">
    <location>
        <begin position="67"/>
        <end position="88"/>
    </location>
</feature>
<feature type="transmembrane region" description="Helical" evidence="1">
    <location>
        <begin position="126"/>
        <end position="149"/>
    </location>
</feature>
<dbReference type="AlphaFoldDB" id="A0A3B1DVX3"/>
<dbReference type="InterPro" id="IPR050860">
    <property type="entry name" value="FeoB_GTPase"/>
</dbReference>
<feature type="transmembrane region" description="Helical" evidence="1">
    <location>
        <begin position="345"/>
        <end position="378"/>
    </location>
</feature>
<proteinExistence type="predicted"/>
<dbReference type="Pfam" id="PF07670">
    <property type="entry name" value="Gate"/>
    <property type="match status" value="2"/>
</dbReference>
<keyword evidence="1" id="KW-0472">Membrane</keyword>
<evidence type="ECO:0000259" key="3">
    <source>
        <dbReference type="Pfam" id="PF07670"/>
    </source>
</evidence>
<feature type="transmembrane region" description="Helical" evidence="1">
    <location>
        <begin position="242"/>
        <end position="264"/>
    </location>
</feature>
<evidence type="ECO:0000259" key="2">
    <source>
        <dbReference type="Pfam" id="PF07664"/>
    </source>
</evidence>
<feature type="transmembrane region" description="Helical" evidence="1">
    <location>
        <begin position="436"/>
        <end position="460"/>
    </location>
</feature>
<evidence type="ECO:0000256" key="1">
    <source>
        <dbReference type="SAM" id="Phobius"/>
    </source>
</evidence>
<dbReference type="PANTHER" id="PTHR43185:SF2">
    <property type="entry name" value="FERROUS IRON TRANSPORT PROTEIN B"/>
    <property type="match status" value="1"/>
</dbReference>
<sequence>MTTPPDIEAILAEARKARDRLGPNTHDRIAEAMHARSSEIARAAVRITGRAPVEWDLLADKVLTSRLLGFPIMLVGLAVVLWMTIAGANVPSSMLASGLFWIHGHLVAGAEAIGAPWWLTGFLFDGVYLGVAWVVAVMLPPMAIFFPIFTLLEDVGYLPRVAFNLDRFFRWAGAHGKQALTMSMGFGCNAAGVVACRIIESPRERTLAILTNNFTLCNGRWPTIIMIASVFVAAKFPPAWAGIAATACVLAVVLVGTVTTFIVCKLLSSTVLKGEASHFYLELPPYRRPSVWRVVYRSIIDRTIFVLGRAMVVAAPAGGLIWLLGNITPGGQSLMVTFSNALEPIGWVIGLDGVILLAFIIAIPANEIIVPTIIMAYMATSKMTELDATATGDLFRANDWTMLTAVCVMLFSLLHYPCATTTWTIWRETGSRKIALWSNLLPLGIAVVVCAAVAGVWRLVAV</sequence>
<dbReference type="GO" id="GO:0005886">
    <property type="term" value="C:plasma membrane"/>
    <property type="evidence" value="ECO:0007669"/>
    <property type="project" value="TreeGrafter"/>
</dbReference>
<feature type="domain" description="Nucleoside transporter/FeoB GTPase Gate" evidence="3">
    <location>
        <begin position="137"/>
        <end position="229"/>
    </location>
</feature>
<dbReference type="GO" id="GO:0015093">
    <property type="term" value="F:ferrous iron transmembrane transporter activity"/>
    <property type="evidence" value="ECO:0007669"/>
    <property type="project" value="InterPro"/>
</dbReference>
<dbReference type="Pfam" id="PF07664">
    <property type="entry name" value="FeoB_C"/>
    <property type="match status" value="1"/>
</dbReference>
<feature type="transmembrane region" description="Helical" evidence="1">
    <location>
        <begin position="100"/>
        <end position="119"/>
    </location>
</feature>
<evidence type="ECO:0000313" key="4">
    <source>
        <dbReference type="EMBL" id="VAX39420.1"/>
    </source>
</evidence>
<name>A0A3B1DVX3_9ZZZZ</name>
<reference evidence="4" key="1">
    <citation type="submission" date="2018-06" db="EMBL/GenBank/DDBJ databases">
        <authorList>
            <person name="Zhirakovskaya E."/>
        </authorList>
    </citation>
    <scope>NUCLEOTIDE SEQUENCE</scope>
</reference>
<dbReference type="InterPro" id="IPR011640">
    <property type="entry name" value="Fe2_transport_prot_B_C"/>
</dbReference>
<feature type="transmembrane region" description="Helical" evidence="1">
    <location>
        <begin position="219"/>
        <end position="236"/>
    </location>
</feature>
<feature type="transmembrane region" description="Helical" evidence="1">
    <location>
        <begin position="303"/>
        <end position="325"/>
    </location>
</feature>
<protein>
    <submittedName>
        <fullName evidence="4">Ferrous iron transport protein B</fullName>
    </submittedName>
</protein>